<dbReference type="VEuPathDB" id="FungiDB:An14g04395"/>
<dbReference type="RefSeq" id="XP_059605567.1">
    <property type="nucleotide sequence ID" value="XM_059744231.1"/>
</dbReference>
<evidence type="ECO:0000256" key="1">
    <source>
        <dbReference type="SAM" id="MobiDB-lite"/>
    </source>
</evidence>
<reference evidence="2" key="1">
    <citation type="submission" date="2025-02" db="EMBL/GenBank/DDBJ databases">
        <authorList>
            <consortium name="NCBI Genome Project"/>
        </authorList>
    </citation>
    <scope>NUCLEOTIDE SEQUENCE</scope>
</reference>
<sequence length="60" mass="6299">MAALRTTSRLFASSKPLFRPGAFSRSYATVDALSQVSASGHASSKTIPESKTSNVQDPSP</sequence>
<evidence type="ECO:0000313" key="2">
    <source>
        <dbReference type="RefSeq" id="XP_059605567.1"/>
    </source>
</evidence>
<organism evidence="2">
    <name type="scientific">Aspergillus niger</name>
    <dbReference type="NCBI Taxonomy" id="5061"/>
    <lineage>
        <taxon>Eukaryota</taxon>
        <taxon>Fungi</taxon>
        <taxon>Dikarya</taxon>
        <taxon>Ascomycota</taxon>
        <taxon>Pezizomycotina</taxon>
        <taxon>Eurotiomycetes</taxon>
        <taxon>Eurotiomycetidae</taxon>
        <taxon>Eurotiales</taxon>
        <taxon>Aspergillaceae</taxon>
        <taxon>Aspergillus</taxon>
        <taxon>Aspergillus subgen. Circumdati</taxon>
    </lineage>
</organism>
<protein>
    <submittedName>
        <fullName evidence="2">Uncharacterized protein</fullName>
    </submittedName>
</protein>
<dbReference type="GeneID" id="84592991"/>
<feature type="non-terminal residue" evidence="2">
    <location>
        <position position="60"/>
    </location>
</feature>
<name>A0AAJ8BY79_ASPNG</name>
<dbReference type="AlphaFoldDB" id="A0AAJ8BY79"/>
<accession>A0AAJ8BY79</accession>
<proteinExistence type="predicted"/>
<feature type="region of interest" description="Disordered" evidence="1">
    <location>
        <begin position="38"/>
        <end position="60"/>
    </location>
</feature>
<gene>
    <name evidence="2" type="ORF">An14g04395</name>
</gene>
<dbReference type="KEGG" id="ang:An14g04395"/>
<reference evidence="2" key="2">
    <citation type="submission" date="2025-08" db="UniProtKB">
        <authorList>
            <consortium name="RefSeq"/>
        </authorList>
    </citation>
    <scope>IDENTIFICATION</scope>
</reference>